<dbReference type="Gene3D" id="2.120.10.80">
    <property type="entry name" value="Kelch-type beta propeller"/>
    <property type="match status" value="1"/>
</dbReference>
<reference evidence="4" key="1">
    <citation type="journal article" date="2011" name="Nat. Genet.">
        <title>The Arabidopsis lyrata genome sequence and the basis of rapid genome size change.</title>
        <authorList>
            <person name="Hu T.T."/>
            <person name="Pattyn P."/>
            <person name="Bakker E.G."/>
            <person name="Cao J."/>
            <person name="Cheng J.-F."/>
            <person name="Clark R.M."/>
            <person name="Fahlgren N."/>
            <person name="Fawcett J.A."/>
            <person name="Grimwood J."/>
            <person name="Gundlach H."/>
            <person name="Haberer G."/>
            <person name="Hollister J.D."/>
            <person name="Ossowski S."/>
            <person name="Ottilar R.P."/>
            <person name="Salamov A.A."/>
            <person name="Schneeberger K."/>
            <person name="Spannagl M."/>
            <person name="Wang X."/>
            <person name="Yang L."/>
            <person name="Nasrallah M.E."/>
            <person name="Bergelson J."/>
            <person name="Carrington J.C."/>
            <person name="Gaut B.S."/>
            <person name="Schmutz J."/>
            <person name="Mayer K.F.X."/>
            <person name="Van de Peer Y."/>
            <person name="Grigoriev I.V."/>
            <person name="Nordborg M."/>
            <person name="Weigel D."/>
            <person name="Guo Y.-L."/>
        </authorList>
    </citation>
    <scope>NUCLEOTIDE SEQUENCE [LARGE SCALE GENOMIC DNA]</scope>
    <source>
        <strain evidence="4">cv. MN47</strain>
    </source>
</reference>
<evidence type="ECO:0000313" key="3">
    <source>
        <dbReference type="EMBL" id="EFH70417.1"/>
    </source>
</evidence>
<dbReference type="eggNOG" id="KOG0379">
    <property type="taxonomic scope" value="Eukaryota"/>
</dbReference>
<keyword evidence="2" id="KW-0677">Repeat</keyword>
<dbReference type="HOGENOM" id="CLU_118281_1_0_1"/>
<dbReference type="PANTHER" id="PTHR46093">
    <property type="entry name" value="ACYL-COA-BINDING DOMAIN-CONTAINING PROTEIN 5"/>
    <property type="match status" value="1"/>
</dbReference>
<gene>
    <name evidence="3" type="ORF">ARALYDRAFT_681895</name>
</gene>
<dbReference type="Pfam" id="PF24681">
    <property type="entry name" value="Kelch_KLHDC2_KLHL20_DRC7"/>
    <property type="match status" value="1"/>
</dbReference>
<name>D7KE03_ARALL</name>
<dbReference type="AlphaFoldDB" id="D7KE03"/>
<evidence type="ECO:0000256" key="1">
    <source>
        <dbReference type="ARBA" id="ARBA00022441"/>
    </source>
</evidence>
<dbReference type="PANTHER" id="PTHR46093:SF5">
    <property type="entry name" value="OS02G0822800 PROTEIN"/>
    <property type="match status" value="1"/>
</dbReference>
<evidence type="ECO:0000256" key="2">
    <source>
        <dbReference type="ARBA" id="ARBA00022737"/>
    </source>
</evidence>
<dbReference type="Proteomes" id="UP000008694">
    <property type="component" value="Unassembled WGS sequence"/>
</dbReference>
<sequence>MEDIRKEIDFGDWHSNLAHDEWTPLPVSGSPASARYKFLPKPFRVFSGSRNGRYLSDVQVFDLRSLTWSSLKLKTESSSTENIQEDDGSSLREAFSAISDHRMIKWGNKLLLIGGHSKKSSDNMSVWFIDLETHLCGVIDVSGNVPASRGGHSITLVGSGVLVFGGEDKNRRLCSRT</sequence>
<organism evidence="4">
    <name type="scientific">Arabidopsis lyrata subsp. lyrata</name>
    <name type="common">Lyre-leaved rock-cress</name>
    <dbReference type="NCBI Taxonomy" id="81972"/>
    <lineage>
        <taxon>Eukaryota</taxon>
        <taxon>Viridiplantae</taxon>
        <taxon>Streptophyta</taxon>
        <taxon>Embryophyta</taxon>
        <taxon>Tracheophyta</taxon>
        <taxon>Spermatophyta</taxon>
        <taxon>Magnoliopsida</taxon>
        <taxon>eudicotyledons</taxon>
        <taxon>Gunneridae</taxon>
        <taxon>Pentapetalae</taxon>
        <taxon>rosids</taxon>
        <taxon>malvids</taxon>
        <taxon>Brassicales</taxon>
        <taxon>Brassicaceae</taxon>
        <taxon>Camelineae</taxon>
        <taxon>Arabidopsis</taxon>
    </lineage>
</organism>
<keyword evidence="1" id="KW-0880">Kelch repeat</keyword>
<dbReference type="EMBL" id="GL348713">
    <property type="protein sequence ID" value="EFH70417.1"/>
    <property type="molecule type" value="Genomic_DNA"/>
</dbReference>
<accession>D7KE03</accession>
<evidence type="ECO:0000313" key="4">
    <source>
        <dbReference type="Proteomes" id="UP000008694"/>
    </source>
</evidence>
<dbReference type="InterPro" id="IPR015915">
    <property type="entry name" value="Kelch-typ_b-propeller"/>
</dbReference>
<dbReference type="STRING" id="81972.D7KE03"/>
<dbReference type="SUPFAM" id="SSF117281">
    <property type="entry name" value="Kelch motif"/>
    <property type="match status" value="1"/>
</dbReference>
<dbReference type="Gramene" id="Al_scaffold_0001_4218">
    <property type="protein sequence ID" value="Al_scaffold_0001_4218"/>
    <property type="gene ID" value="Al_scaffold_0001_4218"/>
</dbReference>
<protein>
    <submittedName>
        <fullName evidence="3">Predicted protein</fullName>
    </submittedName>
</protein>
<proteinExistence type="predicted"/>
<keyword evidence="4" id="KW-1185">Reference proteome</keyword>